<evidence type="ECO:0000313" key="2">
    <source>
        <dbReference type="EMBL" id="KIO32320.1"/>
    </source>
</evidence>
<dbReference type="HOGENOM" id="CLU_869301_0_0_1"/>
<dbReference type="EMBL" id="KN822955">
    <property type="protein sequence ID" value="KIO32320.1"/>
    <property type="molecule type" value="Genomic_DNA"/>
</dbReference>
<feature type="compositionally biased region" description="Acidic residues" evidence="1">
    <location>
        <begin position="11"/>
        <end position="37"/>
    </location>
</feature>
<dbReference type="Proteomes" id="UP000054248">
    <property type="component" value="Unassembled WGS sequence"/>
</dbReference>
<feature type="compositionally biased region" description="Basic and acidic residues" evidence="1">
    <location>
        <begin position="123"/>
        <end position="135"/>
    </location>
</feature>
<dbReference type="AlphaFoldDB" id="A0A0C3QJA1"/>
<evidence type="ECO:0000256" key="1">
    <source>
        <dbReference type="SAM" id="MobiDB-lite"/>
    </source>
</evidence>
<feature type="region of interest" description="Disordered" evidence="1">
    <location>
        <begin position="98"/>
        <end position="142"/>
    </location>
</feature>
<accession>A0A0C3QJA1</accession>
<feature type="region of interest" description="Disordered" evidence="1">
    <location>
        <begin position="1"/>
        <end position="85"/>
    </location>
</feature>
<dbReference type="OrthoDB" id="10468615at2759"/>
<organism evidence="2 3">
    <name type="scientific">Tulasnella calospora MUT 4182</name>
    <dbReference type="NCBI Taxonomy" id="1051891"/>
    <lineage>
        <taxon>Eukaryota</taxon>
        <taxon>Fungi</taxon>
        <taxon>Dikarya</taxon>
        <taxon>Basidiomycota</taxon>
        <taxon>Agaricomycotina</taxon>
        <taxon>Agaricomycetes</taxon>
        <taxon>Cantharellales</taxon>
        <taxon>Tulasnellaceae</taxon>
        <taxon>Tulasnella</taxon>
    </lineage>
</organism>
<reference evidence="2 3" key="1">
    <citation type="submission" date="2014-04" db="EMBL/GenBank/DDBJ databases">
        <authorList>
            <consortium name="DOE Joint Genome Institute"/>
            <person name="Kuo A."/>
            <person name="Girlanda M."/>
            <person name="Perotto S."/>
            <person name="Kohler A."/>
            <person name="Nagy L.G."/>
            <person name="Floudas D."/>
            <person name="Copeland A."/>
            <person name="Barry K.W."/>
            <person name="Cichocki N."/>
            <person name="Veneault-Fourrey C."/>
            <person name="LaButti K."/>
            <person name="Lindquist E.A."/>
            <person name="Lipzen A."/>
            <person name="Lundell T."/>
            <person name="Morin E."/>
            <person name="Murat C."/>
            <person name="Sun H."/>
            <person name="Tunlid A."/>
            <person name="Henrissat B."/>
            <person name="Grigoriev I.V."/>
            <person name="Hibbett D.S."/>
            <person name="Martin F."/>
            <person name="Nordberg H.P."/>
            <person name="Cantor M.N."/>
            <person name="Hua S.X."/>
        </authorList>
    </citation>
    <scope>NUCLEOTIDE SEQUENCE [LARGE SCALE GENOMIC DNA]</scope>
    <source>
        <strain evidence="2 3">MUT 4182</strain>
    </source>
</reference>
<gene>
    <name evidence="2" type="ORF">M407DRAFT_18634</name>
</gene>
<feature type="compositionally biased region" description="Basic residues" evidence="1">
    <location>
        <begin position="42"/>
        <end position="52"/>
    </location>
</feature>
<evidence type="ECO:0000313" key="3">
    <source>
        <dbReference type="Proteomes" id="UP000054248"/>
    </source>
</evidence>
<reference evidence="3" key="2">
    <citation type="submission" date="2015-01" db="EMBL/GenBank/DDBJ databases">
        <title>Evolutionary Origins and Diversification of the Mycorrhizal Mutualists.</title>
        <authorList>
            <consortium name="DOE Joint Genome Institute"/>
            <consortium name="Mycorrhizal Genomics Consortium"/>
            <person name="Kohler A."/>
            <person name="Kuo A."/>
            <person name="Nagy L.G."/>
            <person name="Floudas D."/>
            <person name="Copeland A."/>
            <person name="Barry K.W."/>
            <person name="Cichocki N."/>
            <person name="Veneault-Fourrey C."/>
            <person name="LaButti K."/>
            <person name="Lindquist E.A."/>
            <person name="Lipzen A."/>
            <person name="Lundell T."/>
            <person name="Morin E."/>
            <person name="Murat C."/>
            <person name="Riley R."/>
            <person name="Ohm R."/>
            <person name="Sun H."/>
            <person name="Tunlid A."/>
            <person name="Henrissat B."/>
            <person name="Grigoriev I.V."/>
            <person name="Hibbett D.S."/>
            <person name="Martin F."/>
        </authorList>
    </citation>
    <scope>NUCLEOTIDE SEQUENCE [LARGE SCALE GENOMIC DNA]</scope>
    <source>
        <strain evidence="3">MUT 4182</strain>
    </source>
</reference>
<name>A0A0C3QJA1_9AGAM</name>
<protein>
    <submittedName>
        <fullName evidence="2">Uncharacterized protein</fullName>
    </submittedName>
</protein>
<feature type="compositionally biased region" description="Polar residues" evidence="1">
    <location>
        <begin position="73"/>
        <end position="82"/>
    </location>
</feature>
<keyword evidence="3" id="KW-1185">Reference proteome</keyword>
<sequence length="320" mass="34878">MSSAPHSDSESSGDDREDDQDYQEDGQMEEVGMDEPETPPKKAAKASKRTQSRPKPPNPGTLPATSKIPAPSKPTTSTSNFNRFLGNQAELVRAAHKDSLESGYRPNKGTKDSPSGAGGSKKSSKDQQEAKDPSSKAKAGRKPKTEFSLRACVFLTQGVDAYEGAAGPDLGKCYQMQEWGLAVVADSESDLTIEKTANDADMENFIRKLFPQVFQYFDSTIASTNSTRRSSKNKAVQGHLITQVKSTGKNRKLRVERDLTIRGSAVVDRFPSGKSWEHRIAYFSQSLLVYHSNLLHSPLSPITSGSFKDPERAAQVMGSS</sequence>
<proteinExistence type="predicted"/>